<dbReference type="NCBIfam" id="TIGR02799">
    <property type="entry name" value="thio_ybgC"/>
    <property type="match status" value="1"/>
</dbReference>
<evidence type="ECO:0000313" key="3">
    <source>
        <dbReference type="EMBL" id="MFC0268419.1"/>
    </source>
</evidence>
<dbReference type="SUPFAM" id="SSF54637">
    <property type="entry name" value="Thioesterase/thiol ester dehydrase-isomerase"/>
    <property type="match status" value="1"/>
</dbReference>
<keyword evidence="2" id="KW-0378">Hydrolase</keyword>
<dbReference type="RefSeq" id="WP_019950289.1">
    <property type="nucleotide sequence ID" value="NZ_JBHLVX010000042.1"/>
</dbReference>
<dbReference type="Gene3D" id="3.10.129.10">
    <property type="entry name" value="Hotdog Thioesterase"/>
    <property type="match status" value="1"/>
</dbReference>
<dbReference type="EMBL" id="JBHLVX010000042">
    <property type="protein sequence ID" value="MFC0268419.1"/>
    <property type="molecule type" value="Genomic_DNA"/>
</dbReference>
<dbReference type="PANTHER" id="PTHR31793:SF37">
    <property type="entry name" value="ACYL-COA THIOESTER HYDROLASE YBGC"/>
    <property type="match status" value="1"/>
</dbReference>
<dbReference type="InterPro" id="IPR014166">
    <property type="entry name" value="Tol-Pal_acyl-CoA_thioesterase"/>
</dbReference>
<comment type="similarity">
    <text evidence="1">Belongs to the 4-hydroxybenzoyl-CoA thioesterase family.</text>
</comment>
<dbReference type="InterPro" id="IPR006684">
    <property type="entry name" value="YbgC/YbaW"/>
</dbReference>
<dbReference type="CDD" id="cd00586">
    <property type="entry name" value="4HBT"/>
    <property type="match status" value="1"/>
</dbReference>
<evidence type="ECO:0000256" key="2">
    <source>
        <dbReference type="ARBA" id="ARBA00022801"/>
    </source>
</evidence>
<dbReference type="Proteomes" id="UP001589814">
    <property type="component" value="Unassembled WGS sequence"/>
</dbReference>
<dbReference type="PROSITE" id="PS01328">
    <property type="entry name" value="4HBCOA_THIOESTERASE"/>
    <property type="match status" value="1"/>
</dbReference>
<dbReference type="NCBIfam" id="TIGR00051">
    <property type="entry name" value="YbgC/FadM family acyl-CoA thioesterase"/>
    <property type="match status" value="1"/>
</dbReference>
<dbReference type="InterPro" id="IPR050563">
    <property type="entry name" value="4-hydroxybenzoyl-CoA_TE"/>
</dbReference>
<comment type="caution">
    <text evidence="3">The sequence shown here is derived from an EMBL/GenBank/DDBJ whole genome shotgun (WGS) entry which is preliminary data.</text>
</comment>
<dbReference type="Pfam" id="PF13279">
    <property type="entry name" value="4HBT_2"/>
    <property type="match status" value="1"/>
</dbReference>
<keyword evidence="4" id="KW-1185">Reference proteome</keyword>
<evidence type="ECO:0000256" key="1">
    <source>
        <dbReference type="ARBA" id="ARBA00005953"/>
    </source>
</evidence>
<proteinExistence type="inferred from homology"/>
<dbReference type="InterPro" id="IPR029069">
    <property type="entry name" value="HotDog_dom_sf"/>
</dbReference>
<organism evidence="3 4">
    <name type="scientific">Kushneria aurantia</name>
    <dbReference type="NCBI Taxonomy" id="504092"/>
    <lineage>
        <taxon>Bacteria</taxon>
        <taxon>Pseudomonadati</taxon>
        <taxon>Pseudomonadota</taxon>
        <taxon>Gammaproteobacteria</taxon>
        <taxon>Oceanospirillales</taxon>
        <taxon>Halomonadaceae</taxon>
        <taxon>Kushneria</taxon>
    </lineage>
</organism>
<name>A0ABV6G5A0_9GAMM</name>
<protein>
    <submittedName>
        <fullName evidence="3">Tol-pal system-associated acyl-CoA thioesterase</fullName>
    </submittedName>
</protein>
<dbReference type="PANTHER" id="PTHR31793">
    <property type="entry name" value="4-HYDROXYBENZOYL-COA THIOESTERASE FAMILY MEMBER"/>
    <property type="match status" value="1"/>
</dbReference>
<dbReference type="InterPro" id="IPR008272">
    <property type="entry name" value="HB-CoA_thioesterase_AS"/>
</dbReference>
<accession>A0ABV6G5A0</accession>
<gene>
    <name evidence="3" type="primary">ybgC</name>
    <name evidence="3" type="ORF">ACFFHW_10580</name>
</gene>
<sequence>MTSSASRLDQRVYIEDTDAGGIVYHARYLHYMERGRTEWLRERGFDQQRLFERNIALVVRTLSCRYRKPARLDDLLTVVTCANAPKRYTVTFEQQVLYENKLLLSGAVDIACIDATGYKPAQWPEELLAAMINDSRDAQ</sequence>
<reference evidence="3 4" key="1">
    <citation type="submission" date="2024-09" db="EMBL/GenBank/DDBJ databases">
        <authorList>
            <person name="Sun Q."/>
            <person name="Mori K."/>
        </authorList>
    </citation>
    <scope>NUCLEOTIDE SEQUENCE [LARGE SCALE GENOMIC DNA]</scope>
    <source>
        <strain evidence="3 4">CCM 7415</strain>
    </source>
</reference>
<dbReference type="PIRSF" id="PIRSF003230">
    <property type="entry name" value="YbgC"/>
    <property type="match status" value="1"/>
</dbReference>
<evidence type="ECO:0000313" key="4">
    <source>
        <dbReference type="Proteomes" id="UP001589814"/>
    </source>
</evidence>